<evidence type="ECO:0000313" key="3">
    <source>
        <dbReference type="Proteomes" id="UP001266305"/>
    </source>
</evidence>
<dbReference type="InterPro" id="IPR031320">
    <property type="entry name" value="GAGE"/>
</dbReference>
<reference evidence="2 3" key="1">
    <citation type="submission" date="2023-05" db="EMBL/GenBank/DDBJ databases">
        <title>B98-5 Cell Line De Novo Hybrid Assembly: An Optical Mapping Approach.</title>
        <authorList>
            <person name="Kananen K."/>
            <person name="Auerbach J.A."/>
            <person name="Kautto E."/>
            <person name="Blachly J.S."/>
        </authorList>
    </citation>
    <scope>NUCLEOTIDE SEQUENCE [LARGE SCALE GENOMIC DNA]</scope>
    <source>
        <strain evidence="2">B95-8</strain>
        <tissue evidence="2">Cell line</tissue>
    </source>
</reference>
<dbReference type="Proteomes" id="UP001266305">
    <property type="component" value="Unassembled WGS sequence"/>
</dbReference>
<name>A0ABQ9UY25_SAGOE</name>
<proteinExistence type="predicted"/>
<comment type="caution">
    <text evidence="2">The sequence shown here is derived from an EMBL/GenBank/DDBJ whole genome shotgun (WGS) entry which is preliminary data.</text>
</comment>
<evidence type="ECO:0000259" key="1">
    <source>
        <dbReference type="Pfam" id="PF05831"/>
    </source>
</evidence>
<dbReference type="Pfam" id="PF05831">
    <property type="entry name" value="GAGE"/>
    <property type="match status" value="1"/>
</dbReference>
<gene>
    <name evidence="2" type="ORF">P7K49_019589</name>
</gene>
<dbReference type="EMBL" id="JASSZA010000009">
    <property type="protein sequence ID" value="KAK2101922.1"/>
    <property type="molecule type" value="Genomic_DNA"/>
</dbReference>
<accession>A0ABQ9UY25</accession>
<keyword evidence="3" id="KW-1185">Reference proteome</keyword>
<protein>
    <recommendedName>
        <fullName evidence="1">GAGE domain-containing protein</fullName>
    </recommendedName>
</protein>
<evidence type="ECO:0000313" key="2">
    <source>
        <dbReference type="EMBL" id="KAK2101922.1"/>
    </source>
</evidence>
<sequence length="83" mass="9228">MKCARAFSASWDCGFQRPSDEQLQKVKPLTEGYRGMPCQKRDEGVPKSQGPGLEADFQQVSQSKTGDICALSFAIEKQMNDLQ</sequence>
<feature type="domain" description="GAGE" evidence="1">
    <location>
        <begin position="16"/>
        <end position="68"/>
    </location>
</feature>
<organism evidence="2 3">
    <name type="scientific">Saguinus oedipus</name>
    <name type="common">Cotton-top tamarin</name>
    <name type="synonym">Oedipomidas oedipus</name>
    <dbReference type="NCBI Taxonomy" id="9490"/>
    <lineage>
        <taxon>Eukaryota</taxon>
        <taxon>Metazoa</taxon>
        <taxon>Chordata</taxon>
        <taxon>Craniata</taxon>
        <taxon>Vertebrata</taxon>
        <taxon>Euteleostomi</taxon>
        <taxon>Mammalia</taxon>
        <taxon>Eutheria</taxon>
        <taxon>Euarchontoglires</taxon>
        <taxon>Primates</taxon>
        <taxon>Haplorrhini</taxon>
        <taxon>Platyrrhini</taxon>
        <taxon>Cebidae</taxon>
        <taxon>Callitrichinae</taxon>
        <taxon>Saguinus</taxon>
    </lineage>
</organism>